<dbReference type="EnsemblMetazoa" id="PPA44103.1">
    <property type="protein sequence ID" value="PPA44103.1"/>
    <property type="gene ID" value="WBGene00282472"/>
</dbReference>
<dbReference type="AlphaFoldDB" id="A0A2A6CWC0"/>
<proteinExistence type="predicted"/>
<name>A0A2A6CWC0_PRIPA</name>
<gene>
    <name evidence="1" type="primary">WBGene00282472</name>
</gene>
<accession>A0A8R1V1W2</accession>
<evidence type="ECO:0000313" key="1">
    <source>
        <dbReference type="EnsemblMetazoa" id="PPA44103.1"/>
    </source>
</evidence>
<sequence>MVLNRLTFLPLVKKCPQYGKKRDTAEEIVEKREAETVLIQEIRKAVDAVGAVSKRVAVEKPAAKSTVLPFAQPTPDFSL</sequence>
<dbReference type="Proteomes" id="UP000005239">
    <property type="component" value="Unassembled WGS sequence"/>
</dbReference>
<organism evidence="1 2">
    <name type="scientific">Pristionchus pacificus</name>
    <name type="common">Parasitic nematode worm</name>
    <dbReference type="NCBI Taxonomy" id="54126"/>
    <lineage>
        <taxon>Eukaryota</taxon>
        <taxon>Metazoa</taxon>
        <taxon>Ecdysozoa</taxon>
        <taxon>Nematoda</taxon>
        <taxon>Chromadorea</taxon>
        <taxon>Rhabditida</taxon>
        <taxon>Rhabditina</taxon>
        <taxon>Diplogasteromorpha</taxon>
        <taxon>Diplogasteroidea</taxon>
        <taxon>Neodiplogasteridae</taxon>
        <taxon>Pristionchus</taxon>
    </lineage>
</organism>
<accession>A0A2A6CWC0</accession>
<reference evidence="1" key="2">
    <citation type="submission" date="2022-06" db="UniProtKB">
        <authorList>
            <consortium name="EnsemblMetazoa"/>
        </authorList>
    </citation>
    <scope>IDENTIFICATION</scope>
    <source>
        <strain evidence="1">PS312</strain>
    </source>
</reference>
<protein>
    <submittedName>
        <fullName evidence="1">Uncharacterized protein</fullName>
    </submittedName>
</protein>
<reference evidence="2" key="1">
    <citation type="journal article" date="2008" name="Nat. Genet.">
        <title>The Pristionchus pacificus genome provides a unique perspective on nematode lifestyle and parasitism.</title>
        <authorList>
            <person name="Dieterich C."/>
            <person name="Clifton S.W."/>
            <person name="Schuster L.N."/>
            <person name="Chinwalla A."/>
            <person name="Delehaunty K."/>
            <person name="Dinkelacker I."/>
            <person name="Fulton L."/>
            <person name="Fulton R."/>
            <person name="Godfrey J."/>
            <person name="Minx P."/>
            <person name="Mitreva M."/>
            <person name="Roeseler W."/>
            <person name="Tian H."/>
            <person name="Witte H."/>
            <person name="Yang S.P."/>
            <person name="Wilson R.K."/>
            <person name="Sommer R.J."/>
        </authorList>
    </citation>
    <scope>NUCLEOTIDE SEQUENCE [LARGE SCALE GENOMIC DNA]</scope>
    <source>
        <strain evidence="2">PS312</strain>
    </source>
</reference>
<evidence type="ECO:0000313" key="2">
    <source>
        <dbReference type="Proteomes" id="UP000005239"/>
    </source>
</evidence>
<keyword evidence="2" id="KW-1185">Reference proteome</keyword>